<evidence type="ECO:0000256" key="3">
    <source>
        <dbReference type="ARBA" id="ARBA00012154"/>
    </source>
</evidence>
<dbReference type="GO" id="GO:0009423">
    <property type="term" value="P:chorismate biosynthetic process"/>
    <property type="evidence" value="ECO:0007669"/>
    <property type="project" value="UniProtKB-UniRule"/>
</dbReference>
<keyword evidence="11" id="KW-0479">Metal-binding</keyword>
<feature type="binding site" evidence="11">
    <location>
        <begin position="3"/>
        <end position="8"/>
    </location>
    <ligand>
        <name>ATP</name>
        <dbReference type="ChEBI" id="CHEBI:30616"/>
    </ligand>
</feature>
<dbReference type="GO" id="GO:0005829">
    <property type="term" value="C:cytosol"/>
    <property type="evidence" value="ECO:0007669"/>
    <property type="project" value="TreeGrafter"/>
</dbReference>
<accession>A0A2W4UGM7</accession>
<dbReference type="PANTHER" id="PTHR21087">
    <property type="entry name" value="SHIKIMATE KINASE"/>
    <property type="match status" value="1"/>
</dbReference>
<sequence length="191" mass="20922">MMGAGKTTIGKKLASRLRYRFLDTDALVEKTAGQPISQIFAQSGEPAFRQLESAVLSQTSAYTRLVVATGGGIITQPMNWSYLRHGIVIWLDVPIPILVSRLSGDTSRPLIQTVDLTAKLETLLRERGDRYAQADIHIPYEGRSVGKTCDRILAAVQKNIREPRRAADPIIINQPLINPPAANPANINPAN</sequence>
<feature type="binding site" evidence="11">
    <location>
        <position position="7"/>
    </location>
    <ligand>
        <name>Mg(2+)</name>
        <dbReference type="ChEBI" id="CHEBI:18420"/>
    </ligand>
</feature>
<evidence type="ECO:0000256" key="10">
    <source>
        <dbReference type="ARBA" id="ARBA00048567"/>
    </source>
</evidence>
<dbReference type="Gene3D" id="3.40.50.300">
    <property type="entry name" value="P-loop containing nucleotide triphosphate hydrolases"/>
    <property type="match status" value="1"/>
</dbReference>
<evidence type="ECO:0000256" key="2">
    <source>
        <dbReference type="ARBA" id="ARBA00006997"/>
    </source>
</evidence>
<comment type="pathway">
    <text evidence="1 11">Metabolic intermediate biosynthesis; chorismate biosynthesis; chorismate from D-erythrose 4-phosphate and phosphoenolpyruvate: step 5/7.</text>
</comment>
<dbReference type="EC" id="2.7.1.71" evidence="3 11"/>
<feature type="binding site" evidence="11">
    <location>
        <position position="25"/>
    </location>
    <ligand>
        <name>substrate</name>
    </ligand>
</feature>
<evidence type="ECO:0000256" key="4">
    <source>
        <dbReference type="ARBA" id="ARBA00022605"/>
    </source>
</evidence>
<dbReference type="SUPFAM" id="SSF52540">
    <property type="entry name" value="P-loop containing nucleoside triphosphate hydrolases"/>
    <property type="match status" value="1"/>
</dbReference>
<dbReference type="GO" id="GO:0009073">
    <property type="term" value="P:aromatic amino acid family biosynthetic process"/>
    <property type="evidence" value="ECO:0007669"/>
    <property type="project" value="UniProtKB-KW"/>
</dbReference>
<comment type="subcellular location">
    <subcellularLocation>
        <location evidence="11">Cytoplasm</location>
    </subcellularLocation>
</comment>
<dbReference type="Proteomes" id="UP000249354">
    <property type="component" value="Unassembled WGS sequence"/>
</dbReference>
<reference evidence="12 13" key="2">
    <citation type="submission" date="2018-06" db="EMBL/GenBank/DDBJ databases">
        <title>Metagenomic assembly of (sub)arctic Cyanobacteria and their associated microbiome from non-axenic cultures.</title>
        <authorList>
            <person name="Baurain D."/>
        </authorList>
    </citation>
    <scope>NUCLEOTIDE SEQUENCE [LARGE SCALE GENOMIC DNA]</scope>
    <source>
        <strain evidence="12">ULC129bin1</strain>
    </source>
</reference>
<comment type="cofactor">
    <cofactor evidence="11">
        <name>Mg(2+)</name>
        <dbReference type="ChEBI" id="CHEBI:18420"/>
    </cofactor>
    <text evidence="11">Binds 1 Mg(2+) ion per subunit.</text>
</comment>
<dbReference type="GO" id="GO:0008652">
    <property type="term" value="P:amino acid biosynthetic process"/>
    <property type="evidence" value="ECO:0007669"/>
    <property type="project" value="UniProtKB-KW"/>
</dbReference>
<dbReference type="InterPro" id="IPR000623">
    <property type="entry name" value="Shikimate_kinase/TSH1"/>
</dbReference>
<evidence type="ECO:0000256" key="1">
    <source>
        <dbReference type="ARBA" id="ARBA00004842"/>
    </source>
</evidence>
<dbReference type="InterPro" id="IPR023000">
    <property type="entry name" value="Shikimate_kinase_CS"/>
</dbReference>
<feature type="binding site" evidence="11">
    <location>
        <position position="127"/>
    </location>
    <ligand>
        <name>substrate</name>
    </ligand>
</feature>
<evidence type="ECO:0000256" key="6">
    <source>
        <dbReference type="ARBA" id="ARBA00022741"/>
    </source>
</evidence>
<comment type="caution">
    <text evidence="12">The sequence shown here is derived from an EMBL/GenBank/DDBJ whole genome shotgun (WGS) entry which is preliminary data.</text>
</comment>
<dbReference type="InterPro" id="IPR027417">
    <property type="entry name" value="P-loop_NTPase"/>
</dbReference>
<feature type="binding site" evidence="11">
    <location>
        <position position="143"/>
    </location>
    <ligand>
        <name>ATP</name>
        <dbReference type="ChEBI" id="CHEBI:30616"/>
    </ligand>
</feature>
<gene>
    <name evidence="11" type="primary">aroK</name>
    <name evidence="12" type="ORF">DCF25_08710</name>
</gene>
<dbReference type="HAMAP" id="MF_00109">
    <property type="entry name" value="Shikimate_kinase"/>
    <property type="match status" value="1"/>
</dbReference>
<dbReference type="AlphaFoldDB" id="A0A2W4UGM7"/>
<name>A0A2W4UGM7_9CYAN</name>
<feature type="binding site" evidence="11">
    <location>
        <position position="71"/>
    </location>
    <ligand>
        <name>substrate</name>
    </ligand>
</feature>
<keyword evidence="4 11" id="KW-0028">Amino-acid biosynthesis</keyword>
<dbReference type="InterPro" id="IPR031322">
    <property type="entry name" value="Shikimate/glucono_kinase"/>
</dbReference>
<feature type="binding site" evidence="11">
    <location>
        <position position="49"/>
    </location>
    <ligand>
        <name>substrate</name>
    </ligand>
</feature>
<dbReference type="Pfam" id="PF01202">
    <property type="entry name" value="SKI"/>
    <property type="match status" value="1"/>
</dbReference>
<evidence type="ECO:0000256" key="7">
    <source>
        <dbReference type="ARBA" id="ARBA00022777"/>
    </source>
</evidence>
<evidence type="ECO:0000256" key="9">
    <source>
        <dbReference type="ARBA" id="ARBA00023141"/>
    </source>
</evidence>
<dbReference type="GO" id="GO:0005524">
    <property type="term" value="F:ATP binding"/>
    <property type="evidence" value="ECO:0007669"/>
    <property type="project" value="UniProtKB-UniRule"/>
</dbReference>
<evidence type="ECO:0000256" key="11">
    <source>
        <dbReference type="HAMAP-Rule" id="MF_00109"/>
    </source>
</evidence>
<keyword evidence="5 11" id="KW-0808">Transferase</keyword>
<evidence type="ECO:0000256" key="8">
    <source>
        <dbReference type="ARBA" id="ARBA00022840"/>
    </source>
</evidence>
<protein>
    <recommendedName>
        <fullName evidence="3 11">Shikimate kinase</fullName>
        <shortName evidence="11">SK</shortName>
        <ecNumber evidence="3 11">2.7.1.71</ecNumber>
    </recommendedName>
</protein>
<keyword evidence="6 11" id="KW-0547">Nucleotide-binding</keyword>
<keyword evidence="8 11" id="KW-0067">ATP-binding</keyword>
<dbReference type="GO" id="GO:0000287">
    <property type="term" value="F:magnesium ion binding"/>
    <property type="evidence" value="ECO:0007669"/>
    <property type="project" value="UniProtKB-UniRule"/>
</dbReference>
<dbReference type="PROSITE" id="PS01128">
    <property type="entry name" value="SHIKIMATE_KINASE"/>
    <property type="match status" value="1"/>
</dbReference>
<comment type="similarity">
    <text evidence="2 11">Belongs to the shikimate kinase family.</text>
</comment>
<dbReference type="PANTHER" id="PTHR21087:SF16">
    <property type="entry name" value="SHIKIMATE KINASE 1, CHLOROPLASTIC"/>
    <property type="match status" value="1"/>
</dbReference>
<keyword evidence="11" id="KW-0460">Magnesium</keyword>
<evidence type="ECO:0000313" key="12">
    <source>
        <dbReference type="EMBL" id="PZO19384.1"/>
    </source>
</evidence>
<proteinExistence type="inferred from homology"/>
<evidence type="ECO:0000256" key="5">
    <source>
        <dbReference type="ARBA" id="ARBA00022679"/>
    </source>
</evidence>
<keyword evidence="11" id="KW-0963">Cytoplasm</keyword>
<dbReference type="GO" id="GO:0004765">
    <property type="term" value="F:shikimate kinase activity"/>
    <property type="evidence" value="ECO:0007669"/>
    <property type="project" value="UniProtKB-UniRule"/>
</dbReference>
<comment type="subunit">
    <text evidence="11">Monomer.</text>
</comment>
<feature type="binding site" evidence="11">
    <location>
        <position position="108"/>
    </location>
    <ligand>
        <name>ATP</name>
        <dbReference type="ChEBI" id="CHEBI:30616"/>
    </ligand>
</feature>
<keyword evidence="9 11" id="KW-0057">Aromatic amino acid biosynthesis</keyword>
<dbReference type="CDD" id="cd00464">
    <property type="entry name" value="SK"/>
    <property type="match status" value="1"/>
</dbReference>
<dbReference type="UniPathway" id="UPA00053">
    <property type="reaction ID" value="UER00088"/>
</dbReference>
<dbReference type="EMBL" id="QBMC01000045">
    <property type="protein sequence ID" value="PZO19384.1"/>
    <property type="molecule type" value="Genomic_DNA"/>
</dbReference>
<dbReference type="PRINTS" id="PR01100">
    <property type="entry name" value="SHIKIMTKNASE"/>
</dbReference>
<comment type="catalytic activity">
    <reaction evidence="10 11">
        <text>shikimate + ATP = 3-phosphoshikimate + ADP + H(+)</text>
        <dbReference type="Rhea" id="RHEA:13121"/>
        <dbReference type="ChEBI" id="CHEBI:15378"/>
        <dbReference type="ChEBI" id="CHEBI:30616"/>
        <dbReference type="ChEBI" id="CHEBI:36208"/>
        <dbReference type="ChEBI" id="CHEBI:145989"/>
        <dbReference type="ChEBI" id="CHEBI:456216"/>
        <dbReference type="EC" id="2.7.1.71"/>
    </reaction>
</comment>
<comment type="function">
    <text evidence="11">Catalyzes the specific phosphorylation of the 3-hydroxyl group of shikimic acid using ATP as a cosubstrate.</text>
</comment>
<keyword evidence="7 11" id="KW-0418">Kinase</keyword>
<organism evidence="12 13">
    <name type="scientific">Leptolyngbya foveolarum</name>
    <dbReference type="NCBI Taxonomy" id="47253"/>
    <lineage>
        <taxon>Bacteria</taxon>
        <taxon>Bacillati</taxon>
        <taxon>Cyanobacteriota</taxon>
        <taxon>Cyanophyceae</taxon>
        <taxon>Leptolyngbyales</taxon>
        <taxon>Leptolyngbyaceae</taxon>
        <taxon>Leptolyngbya group</taxon>
        <taxon>Leptolyngbya</taxon>
    </lineage>
</organism>
<reference evidence="13" key="1">
    <citation type="submission" date="2018-04" db="EMBL/GenBank/DDBJ databases">
        <authorList>
            <person name="Cornet L."/>
        </authorList>
    </citation>
    <scope>NUCLEOTIDE SEQUENCE [LARGE SCALE GENOMIC DNA]</scope>
</reference>
<evidence type="ECO:0000313" key="13">
    <source>
        <dbReference type="Proteomes" id="UP000249354"/>
    </source>
</evidence>